<evidence type="ECO:0000256" key="5">
    <source>
        <dbReference type="ARBA" id="ARBA00022857"/>
    </source>
</evidence>
<keyword evidence="12" id="KW-1185">Reference proteome</keyword>
<dbReference type="EC" id="1.5.1.3" evidence="3 8"/>
<evidence type="ECO:0000256" key="3">
    <source>
        <dbReference type="ARBA" id="ARBA00012856"/>
    </source>
</evidence>
<dbReference type="InterPro" id="IPR001796">
    <property type="entry name" value="DHFR_dom"/>
</dbReference>
<dbReference type="EMBL" id="JALJXV010000005">
    <property type="protein sequence ID" value="MCP1675112.1"/>
    <property type="molecule type" value="Genomic_DNA"/>
</dbReference>
<reference evidence="11" key="1">
    <citation type="submission" date="2022-03" db="EMBL/GenBank/DDBJ databases">
        <title>Genomic Encyclopedia of Type Strains, Phase III (KMG-III): the genomes of soil and plant-associated and newly described type strains.</title>
        <authorList>
            <person name="Whitman W."/>
        </authorList>
    </citation>
    <scope>NUCLEOTIDE SEQUENCE</scope>
    <source>
        <strain evidence="11">ANL 6-2</strain>
    </source>
</reference>
<dbReference type="FunFam" id="3.40.430.10:FF:000001">
    <property type="entry name" value="Dihydrofolate reductase"/>
    <property type="match status" value="1"/>
</dbReference>
<dbReference type="CDD" id="cd00209">
    <property type="entry name" value="DHFR"/>
    <property type="match status" value="1"/>
</dbReference>
<proteinExistence type="inferred from homology"/>
<evidence type="ECO:0000256" key="9">
    <source>
        <dbReference type="RuleBase" id="RU004474"/>
    </source>
</evidence>
<dbReference type="PANTHER" id="PTHR48069">
    <property type="entry name" value="DIHYDROFOLATE REDUCTASE"/>
    <property type="match status" value="1"/>
</dbReference>
<keyword evidence="4 8" id="KW-0554">One-carbon metabolism</keyword>
<dbReference type="Gene3D" id="3.40.430.10">
    <property type="entry name" value="Dihydrofolate Reductase, subunit A"/>
    <property type="match status" value="1"/>
</dbReference>
<evidence type="ECO:0000313" key="12">
    <source>
        <dbReference type="Proteomes" id="UP001205843"/>
    </source>
</evidence>
<comment type="function">
    <text evidence="7 8">Key enzyme in folate metabolism. Catalyzes an essential reaction for de novo glycine and purine synthesis, and for DNA precursor synthesis.</text>
</comment>
<dbReference type="Proteomes" id="UP001205843">
    <property type="component" value="Unassembled WGS sequence"/>
</dbReference>
<dbReference type="PROSITE" id="PS51330">
    <property type="entry name" value="DHFR_2"/>
    <property type="match status" value="1"/>
</dbReference>
<keyword evidence="6 8" id="KW-0560">Oxidoreductase</keyword>
<gene>
    <name evidence="11" type="ORF">J2T57_002260</name>
</gene>
<evidence type="ECO:0000256" key="8">
    <source>
        <dbReference type="PIRNR" id="PIRNR000194"/>
    </source>
</evidence>
<dbReference type="GO" id="GO:0004146">
    <property type="term" value="F:dihydrofolate reductase activity"/>
    <property type="evidence" value="ECO:0007669"/>
    <property type="project" value="UniProtKB-EC"/>
</dbReference>
<dbReference type="GO" id="GO:0070401">
    <property type="term" value="F:NADP+ binding"/>
    <property type="evidence" value="ECO:0007669"/>
    <property type="project" value="UniProtKB-ARBA"/>
</dbReference>
<dbReference type="Pfam" id="PF00186">
    <property type="entry name" value="DHFR_1"/>
    <property type="match status" value="1"/>
</dbReference>
<organism evidence="11 12">
    <name type="scientific">Natronocella acetinitrilica</name>
    <dbReference type="NCBI Taxonomy" id="414046"/>
    <lineage>
        <taxon>Bacteria</taxon>
        <taxon>Pseudomonadati</taxon>
        <taxon>Pseudomonadota</taxon>
        <taxon>Gammaproteobacteria</taxon>
        <taxon>Chromatiales</taxon>
        <taxon>Ectothiorhodospiraceae</taxon>
        <taxon>Natronocella</taxon>
    </lineage>
</organism>
<dbReference type="PIRSF" id="PIRSF000194">
    <property type="entry name" value="DHFR"/>
    <property type="match status" value="1"/>
</dbReference>
<dbReference type="GO" id="GO:0046654">
    <property type="term" value="P:tetrahydrofolate biosynthetic process"/>
    <property type="evidence" value="ECO:0007669"/>
    <property type="project" value="InterPro"/>
</dbReference>
<evidence type="ECO:0000313" key="11">
    <source>
        <dbReference type="EMBL" id="MCP1675112.1"/>
    </source>
</evidence>
<evidence type="ECO:0000256" key="4">
    <source>
        <dbReference type="ARBA" id="ARBA00022563"/>
    </source>
</evidence>
<evidence type="ECO:0000256" key="1">
    <source>
        <dbReference type="ARBA" id="ARBA00004903"/>
    </source>
</evidence>
<dbReference type="PROSITE" id="PS00075">
    <property type="entry name" value="DHFR_1"/>
    <property type="match status" value="1"/>
</dbReference>
<dbReference type="InterPro" id="IPR012259">
    <property type="entry name" value="DHFR"/>
</dbReference>
<dbReference type="PANTHER" id="PTHR48069:SF3">
    <property type="entry name" value="DIHYDROFOLATE REDUCTASE"/>
    <property type="match status" value="1"/>
</dbReference>
<dbReference type="SUPFAM" id="SSF53597">
    <property type="entry name" value="Dihydrofolate reductase-like"/>
    <property type="match status" value="1"/>
</dbReference>
<dbReference type="PRINTS" id="PR00070">
    <property type="entry name" value="DHFR"/>
</dbReference>
<comment type="caution">
    <text evidence="11">The sequence shown here is derived from an EMBL/GenBank/DDBJ whole genome shotgun (WGS) entry which is preliminary data.</text>
</comment>
<dbReference type="InterPro" id="IPR024072">
    <property type="entry name" value="DHFR-like_dom_sf"/>
</dbReference>
<protein>
    <recommendedName>
        <fullName evidence="3 8">Dihydrofolate reductase</fullName>
        <ecNumber evidence="3 8">1.5.1.3</ecNumber>
    </recommendedName>
</protein>
<sequence>MISLIAALNRNHVIGRDNALPWHAPADLRHFRQVTMGKPMIMGRRNHESIGRALPGRKNIVLTRDPLYVADGCQVANSVDQALALAEGADEVMIIGGAEIYALFMPRVDRMYLTWVDNNEAGDTHFPPFDATAWSVIDERQVPANADSPFALTFQTLEAIATGR</sequence>
<feature type="domain" description="DHFR" evidence="10">
    <location>
        <begin position="1"/>
        <end position="159"/>
    </location>
</feature>
<dbReference type="GO" id="GO:0005829">
    <property type="term" value="C:cytosol"/>
    <property type="evidence" value="ECO:0007669"/>
    <property type="project" value="TreeGrafter"/>
</dbReference>
<dbReference type="RefSeq" id="WP_253478073.1">
    <property type="nucleotide sequence ID" value="NZ_JALJXV010000005.1"/>
</dbReference>
<dbReference type="AlphaFoldDB" id="A0AAE3KGC7"/>
<dbReference type="InterPro" id="IPR017925">
    <property type="entry name" value="DHFR_CS"/>
</dbReference>
<comment type="pathway">
    <text evidence="1 8">Cofactor biosynthesis; tetrahydrofolate biosynthesis; 5,6,7,8-tetrahydrofolate from 7,8-dihydrofolate: step 1/1.</text>
</comment>
<name>A0AAE3KGC7_9GAMM</name>
<keyword evidence="5 8" id="KW-0521">NADP</keyword>
<evidence type="ECO:0000259" key="10">
    <source>
        <dbReference type="PROSITE" id="PS51330"/>
    </source>
</evidence>
<accession>A0AAE3KGC7</accession>
<dbReference type="GO" id="GO:0046452">
    <property type="term" value="P:dihydrofolate metabolic process"/>
    <property type="evidence" value="ECO:0007669"/>
    <property type="project" value="TreeGrafter"/>
</dbReference>
<evidence type="ECO:0000256" key="6">
    <source>
        <dbReference type="ARBA" id="ARBA00023002"/>
    </source>
</evidence>
<dbReference type="GO" id="GO:0046655">
    <property type="term" value="P:folic acid metabolic process"/>
    <property type="evidence" value="ECO:0007669"/>
    <property type="project" value="TreeGrafter"/>
</dbReference>
<evidence type="ECO:0000256" key="2">
    <source>
        <dbReference type="ARBA" id="ARBA00009539"/>
    </source>
</evidence>
<evidence type="ECO:0000256" key="7">
    <source>
        <dbReference type="ARBA" id="ARBA00025067"/>
    </source>
</evidence>
<comment type="similarity">
    <text evidence="2 8 9">Belongs to the dihydrofolate reductase family.</text>
</comment>
<dbReference type="GO" id="GO:0006730">
    <property type="term" value="P:one-carbon metabolic process"/>
    <property type="evidence" value="ECO:0007669"/>
    <property type="project" value="UniProtKB-KW"/>
</dbReference>
<comment type="catalytic activity">
    <reaction evidence="8">
        <text>(6S)-5,6,7,8-tetrahydrofolate + NADP(+) = 7,8-dihydrofolate + NADPH + H(+)</text>
        <dbReference type="Rhea" id="RHEA:15009"/>
        <dbReference type="ChEBI" id="CHEBI:15378"/>
        <dbReference type="ChEBI" id="CHEBI:57451"/>
        <dbReference type="ChEBI" id="CHEBI:57453"/>
        <dbReference type="ChEBI" id="CHEBI:57783"/>
        <dbReference type="ChEBI" id="CHEBI:58349"/>
        <dbReference type="EC" id="1.5.1.3"/>
    </reaction>
</comment>